<accession>A0A370QS96</accession>
<comment type="caution">
    <text evidence="1">The sequence shown here is derived from an EMBL/GenBank/DDBJ whole genome shotgun (WGS) entry which is preliminary data.</text>
</comment>
<dbReference type="AlphaFoldDB" id="A0A370QS96"/>
<keyword evidence="2" id="KW-1185">Reference proteome</keyword>
<protein>
    <submittedName>
        <fullName evidence="1">Uncharacterized protein DUF1848</fullName>
    </submittedName>
</protein>
<gene>
    <name evidence="1" type="ORF">C8D90_104207</name>
</gene>
<dbReference type="Pfam" id="PF08902">
    <property type="entry name" value="DUF1848"/>
    <property type="match status" value="1"/>
</dbReference>
<evidence type="ECO:0000313" key="1">
    <source>
        <dbReference type="EMBL" id="RDK92051.1"/>
    </source>
</evidence>
<dbReference type="Proteomes" id="UP000254848">
    <property type="component" value="Unassembled WGS sequence"/>
</dbReference>
<dbReference type="RefSeq" id="WP_115458378.1">
    <property type="nucleotide sequence ID" value="NZ_QRAP01000004.1"/>
</dbReference>
<organism evidence="1 2">
    <name type="scientific">Enterobacillus tribolii</name>
    <dbReference type="NCBI Taxonomy" id="1487935"/>
    <lineage>
        <taxon>Bacteria</taxon>
        <taxon>Pseudomonadati</taxon>
        <taxon>Pseudomonadota</taxon>
        <taxon>Gammaproteobacteria</taxon>
        <taxon>Enterobacterales</taxon>
        <taxon>Hafniaceae</taxon>
        <taxon>Enterobacillus</taxon>
    </lineage>
</organism>
<proteinExistence type="predicted"/>
<name>A0A370QS96_9GAMM</name>
<dbReference type="OrthoDB" id="9771212at2"/>
<dbReference type="EMBL" id="QRAP01000004">
    <property type="protein sequence ID" value="RDK92051.1"/>
    <property type="molecule type" value="Genomic_DNA"/>
</dbReference>
<evidence type="ECO:0000313" key="2">
    <source>
        <dbReference type="Proteomes" id="UP000254848"/>
    </source>
</evidence>
<sequence length="313" mass="35816">MIISASRRTDIPAFYAEWFINRIRAGFLLTRNPFNYRQISRVSLLPEETEVIVFWTRNPRKLMPYLPELRQLGHRFYFQYTLTGYPRVLEEKNVSPYKSIETFRALSQAVGSDSIVWRYDPILLSNLLPLHEHIRLFTKLAQSLRGYTHRVVISFVDFYKKTEKNLNAVNGLSYRDILQDESAYTTLAQALAEIAARCGMEIFTCAENVRLAQYGIQPGKCIDDRLIKQVFGIDVSHAKDAGQREACGCVKSIDIGAYNTCLHGCTYCYATFNHALAAANYKKHDPQSLFLFGPAQAIPVQLLQAPERQTPLF</sequence>
<reference evidence="1 2" key="1">
    <citation type="submission" date="2018-07" db="EMBL/GenBank/DDBJ databases">
        <title>Genomic Encyclopedia of Type Strains, Phase IV (KMG-IV): sequencing the most valuable type-strain genomes for metagenomic binning, comparative biology and taxonomic classification.</title>
        <authorList>
            <person name="Goeker M."/>
        </authorList>
    </citation>
    <scope>NUCLEOTIDE SEQUENCE [LARGE SCALE GENOMIC DNA]</scope>
    <source>
        <strain evidence="1 2">DSM 103736</strain>
    </source>
</reference>
<dbReference type="InterPro" id="IPR014998">
    <property type="entry name" value="DUF1848"/>
</dbReference>